<comment type="subcellular location">
    <subcellularLocation>
        <location evidence="1 5">Cytoplasm</location>
    </subcellularLocation>
</comment>
<comment type="similarity">
    <text evidence="2 5">Belongs to the RecX family.</text>
</comment>
<feature type="domain" description="RecX third three-helical" evidence="7">
    <location>
        <begin position="110"/>
        <end position="156"/>
    </location>
</feature>
<reference evidence="9 10" key="1">
    <citation type="submission" date="2019-04" db="EMBL/GenBank/DDBJ databases">
        <title>Pedobacter sp. RP-3-22 sp. nov., isolated from Arctic soil.</title>
        <authorList>
            <person name="Dahal R.H."/>
            <person name="Kim D.-U."/>
        </authorList>
    </citation>
    <scope>NUCLEOTIDE SEQUENCE [LARGE SCALE GENOMIC DNA]</scope>
    <source>
        <strain evidence="9 10">RP-3-22</strain>
    </source>
</reference>
<dbReference type="InterPro" id="IPR053924">
    <property type="entry name" value="RecX_HTH_2nd"/>
</dbReference>
<dbReference type="Pfam" id="PF21981">
    <property type="entry name" value="RecX_HTH3"/>
    <property type="match status" value="1"/>
</dbReference>
<accession>A0A4V5NZ25</accession>
<evidence type="ECO:0000256" key="3">
    <source>
        <dbReference type="ARBA" id="ARBA00018111"/>
    </source>
</evidence>
<keyword evidence="10" id="KW-1185">Reference proteome</keyword>
<proteinExistence type="inferred from homology"/>
<dbReference type="InterPro" id="IPR053925">
    <property type="entry name" value="RecX_HTH_3rd"/>
</dbReference>
<evidence type="ECO:0000259" key="7">
    <source>
        <dbReference type="Pfam" id="PF21981"/>
    </source>
</evidence>
<dbReference type="InterPro" id="IPR053926">
    <property type="entry name" value="RecX_HTH_1st"/>
</dbReference>
<dbReference type="Pfam" id="PF21982">
    <property type="entry name" value="RecX_HTH1"/>
    <property type="match status" value="1"/>
</dbReference>
<evidence type="ECO:0000256" key="4">
    <source>
        <dbReference type="ARBA" id="ARBA00022490"/>
    </source>
</evidence>
<evidence type="ECO:0000259" key="8">
    <source>
        <dbReference type="Pfam" id="PF21982"/>
    </source>
</evidence>
<dbReference type="OrthoDB" id="1523826at2"/>
<evidence type="ECO:0000256" key="1">
    <source>
        <dbReference type="ARBA" id="ARBA00004496"/>
    </source>
</evidence>
<comment type="caution">
    <text evidence="9">The sequence shown here is derived from an EMBL/GenBank/DDBJ whole genome shotgun (WGS) entry which is preliminary data.</text>
</comment>
<feature type="domain" description="RecX first three-helical" evidence="8">
    <location>
        <begin position="16"/>
        <end position="55"/>
    </location>
</feature>
<evidence type="ECO:0000256" key="2">
    <source>
        <dbReference type="ARBA" id="ARBA00009695"/>
    </source>
</evidence>
<dbReference type="RefSeq" id="WP_136842684.1">
    <property type="nucleotide sequence ID" value="NZ_SWBR01000004.1"/>
</dbReference>
<dbReference type="GO" id="GO:0005737">
    <property type="term" value="C:cytoplasm"/>
    <property type="evidence" value="ECO:0007669"/>
    <property type="project" value="UniProtKB-SubCell"/>
</dbReference>
<organism evidence="9 10">
    <name type="scientific">Pedobacter polaris</name>
    <dbReference type="NCBI Taxonomy" id="2571273"/>
    <lineage>
        <taxon>Bacteria</taxon>
        <taxon>Pseudomonadati</taxon>
        <taxon>Bacteroidota</taxon>
        <taxon>Sphingobacteriia</taxon>
        <taxon>Sphingobacteriales</taxon>
        <taxon>Sphingobacteriaceae</taxon>
        <taxon>Pedobacter</taxon>
    </lineage>
</organism>
<dbReference type="PANTHER" id="PTHR33602">
    <property type="entry name" value="REGULATORY PROTEIN RECX FAMILY PROTEIN"/>
    <property type="match status" value="1"/>
</dbReference>
<protein>
    <recommendedName>
        <fullName evidence="3 5">Regulatory protein RecX</fullName>
    </recommendedName>
</protein>
<keyword evidence="4 5" id="KW-0963">Cytoplasm</keyword>
<dbReference type="InterPro" id="IPR003783">
    <property type="entry name" value="Regulatory_RecX"/>
</dbReference>
<name>A0A4V5NZ25_9SPHI</name>
<evidence type="ECO:0000256" key="5">
    <source>
        <dbReference type="HAMAP-Rule" id="MF_01114"/>
    </source>
</evidence>
<comment type="function">
    <text evidence="5">Modulates RecA activity.</text>
</comment>
<dbReference type="Pfam" id="PF02631">
    <property type="entry name" value="RecX_HTH2"/>
    <property type="match status" value="1"/>
</dbReference>
<feature type="domain" description="RecX second three-helical" evidence="6">
    <location>
        <begin position="62"/>
        <end position="103"/>
    </location>
</feature>
<dbReference type="HAMAP" id="MF_01114">
    <property type="entry name" value="RecX"/>
    <property type="match status" value="1"/>
</dbReference>
<evidence type="ECO:0000259" key="6">
    <source>
        <dbReference type="Pfam" id="PF02631"/>
    </source>
</evidence>
<gene>
    <name evidence="5" type="primary">recX</name>
    <name evidence="9" type="ORF">FA048_15320</name>
</gene>
<sequence length="163" mass="18871">MNSHKDKPLILDKKTALLKAESWCAYQERSQQETRDKLYEYGLHQNEVEEVITELIVTNFLNEERFAMAYVSGKVNIKKWGKIKIKQGLKLKKVPDKLIQKALNSIDGDKYLANLLATAEKKLKVLSENEPIKRKFKLITYLQSKGFENDLIFDVLKANNLTV</sequence>
<evidence type="ECO:0000313" key="9">
    <source>
        <dbReference type="EMBL" id="TKC06576.1"/>
    </source>
</evidence>
<dbReference type="EMBL" id="SWBR01000004">
    <property type="protein sequence ID" value="TKC06576.1"/>
    <property type="molecule type" value="Genomic_DNA"/>
</dbReference>
<dbReference type="InterPro" id="IPR036388">
    <property type="entry name" value="WH-like_DNA-bd_sf"/>
</dbReference>
<dbReference type="PANTHER" id="PTHR33602:SF1">
    <property type="entry name" value="REGULATORY PROTEIN RECX FAMILY PROTEIN"/>
    <property type="match status" value="1"/>
</dbReference>
<dbReference type="AlphaFoldDB" id="A0A4V5NZ25"/>
<dbReference type="Gene3D" id="1.10.10.10">
    <property type="entry name" value="Winged helix-like DNA-binding domain superfamily/Winged helix DNA-binding domain"/>
    <property type="match status" value="3"/>
</dbReference>
<dbReference type="Proteomes" id="UP000309488">
    <property type="component" value="Unassembled WGS sequence"/>
</dbReference>
<dbReference type="GO" id="GO:0006282">
    <property type="term" value="P:regulation of DNA repair"/>
    <property type="evidence" value="ECO:0007669"/>
    <property type="project" value="UniProtKB-UniRule"/>
</dbReference>
<evidence type="ECO:0000313" key="10">
    <source>
        <dbReference type="Proteomes" id="UP000309488"/>
    </source>
</evidence>